<evidence type="ECO:0000313" key="2">
    <source>
        <dbReference type="Proteomes" id="UP001151699"/>
    </source>
</evidence>
<sequence length="608" mass="69566">MDQSDLNKFVIDNKTIETTDYWSLHYAEVPKSDPPILVSVFRSEPVSGQFWLNQSPLERCIRNLKIYRHPSILKYISSWDDGCNKFLATEQCKPLAISINQQGNVQICLGLRNVLCGLIFLVEQASMRHLNVCLSSIYVQQDGTWKLSGLEQLWSAKEVTETLLEKSQPYRYKSSIDPNEIKNASSGLEQYAFGVLCEEVLKNMENTMPHSVELQQYCAVHLKHKNPEMRPRLSAVLLHPFFNHEFVLIHSFLTELPLKSQQEKQQFFTSLVDRLREFDEETVAIQLIDLLLSRLVLLDPTARQHVTPFILRPKSDELSPELFNGQTYKTHVTPKVMQIFAVRDTQIRLILLEYFVDYMNFFTSDELTDQLLPQLLVGIKDTNDILVAATLRCLADLVPILGSAVVVGRNRGKYFADGRPQGVSQMNSSAHWIEHRSITPVMNSVKYTSNSPLLDNADLSESYVSTTVNLIMPTRDGAEDIKSSSEALELEDDAWSDWEAEETVTTNAAPITPDTRHHIENSFIDVKELDIKTKRKNSEEIDFFKDMEPVIHRTNVLLITEEKLDDTKTDESNKLNNLENSRFDIKINECDELETGWGDDGNDWADDD</sequence>
<protein>
    <submittedName>
        <fullName evidence="1">Protein-associating with the carboxyl-terminal domain of ezrin</fullName>
    </submittedName>
</protein>
<dbReference type="Proteomes" id="UP001151699">
    <property type="component" value="Chromosome A"/>
</dbReference>
<gene>
    <name evidence="1" type="primary">SCYL3</name>
    <name evidence="1" type="ORF">Bhyg_01303</name>
</gene>
<dbReference type="AlphaFoldDB" id="A0A9Q0N9L4"/>
<organism evidence="1 2">
    <name type="scientific">Pseudolycoriella hygida</name>
    <dbReference type="NCBI Taxonomy" id="35572"/>
    <lineage>
        <taxon>Eukaryota</taxon>
        <taxon>Metazoa</taxon>
        <taxon>Ecdysozoa</taxon>
        <taxon>Arthropoda</taxon>
        <taxon>Hexapoda</taxon>
        <taxon>Insecta</taxon>
        <taxon>Pterygota</taxon>
        <taxon>Neoptera</taxon>
        <taxon>Endopterygota</taxon>
        <taxon>Diptera</taxon>
        <taxon>Nematocera</taxon>
        <taxon>Sciaroidea</taxon>
        <taxon>Sciaridae</taxon>
        <taxon>Pseudolycoriella</taxon>
    </lineage>
</organism>
<dbReference type="Gene3D" id="3.30.200.20">
    <property type="entry name" value="Phosphorylase Kinase, domain 1"/>
    <property type="match status" value="1"/>
</dbReference>
<dbReference type="InterPro" id="IPR051177">
    <property type="entry name" value="CIK-Related_Protein"/>
</dbReference>
<proteinExistence type="predicted"/>
<dbReference type="OrthoDB" id="9942861at2759"/>
<dbReference type="EMBL" id="WJQU01000001">
    <property type="protein sequence ID" value="KAJ6646093.1"/>
    <property type="molecule type" value="Genomic_DNA"/>
</dbReference>
<reference evidence="1" key="1">
    <citation type="submission" date="2022-07" db="EMBL/GenBank/DDBJ databases">
        <authorList>
            <person name="Trinca V."/>
            <person name="Uliana J.V.C."/>
            <person name="Torres T.T."/>
            <person name="Ward R.J."/>
            <person name="Monesi N."/>
        </authorList>
    </citation>
    <scope>NUCLEOTIDE SEQUENCE</scope>
    <source>
        <strain evidence="1">HSMRA1968</strain>
        <tissue evidence="1">Whole embryos</tissue>
    </source>
</reference>
<dbReference type="SUPFAM" id="SSF56112">
    <property type="entry name" value="Protein kinase-like (PK-like)"/>
    <property type="match status" value="1"/>
</dbReference>
<keyword evidence="2" id="KW-1185">Reference proteome</keyword>
<comment type="caution">
    <text evidence="1">The sequence shown here is derived from an EMBL/GenBank/DDBJ whole genome shotgun (WGS) entry which is preliminary data.</text>
</comment>
<dbReference type="InterPro" id="IPR016024">
    <property type="entry name" value="ARM-type_fold"/>
</dbReference>
<dbReference type="PANTHER" id="PTHR12984">
    <property type="entry name" value="SCY1-RELATED S/T PROTEIN KINASE-LIKE"/>
    <property type="match status" value="1"/>
</dbReference>
<name>A0A9Q0N9L4_9DIPT</name>
<dbReference type="SUPFAM" id="SSF48371">
    <property type="entry name" value="ARM repeat"/>
    <property type="match status" value="1"/>
</dbReference>
<dbReference type="Gene3D" id="1.10.510.10">
    <property type="entry name" value="Transferase(Phosphotransferase) domain 1"/>
    <property type="match status" value="1"/>
</dbReference>
<dbReference type="InterPro" id="IPR011009">
    <property type="entry name" value="Kinase-like_dom_sf"/>
</dbReference>
<dbReference type="InterPro" id="IPR011989">
    <property type="entry name" value="ARM-like"/>
</dbReference>
<dbReference type="PANTHER" id="PTHR12984:SF15">
    <property type="entry name" value="PROTEIN-ASSOCIATING WITH THE CARBOXYL-TERMINAL DOMAIN OF EZRIN"/>
    <property type="match status" value="1"/>
</dbReference>
<accession>A0A9Q0N9L4</accession>
<evidence type="ECO:0000313" key="1">
    <source>
        <dbReference type="EMBL" id="KAJ6646093.1"/>
    </source>
</evidence>
<dbReference type="Gene3D" id="1.25.10.10">
    <property type="entry name" value="Leucine-rich Repeat Variant"/>
    <property type="match status" value="1"/>
</dbReference>